<evidence type="ECO:0000313" key="3">
    <source>
        <dbReference type="Proteomes" id="UP000053989"/>
    </source>
</evidence>
<evidence type="ECO:0000256" key="1">
    <source>
        <dbReference type="SAM" id="MobiDB-lite"/>
    </source>
</evidence>
<dbReference type="STRING" id="1036808.A0A0C3DUE8"/>
<dbReference type="EMBL" id="KN822072">
    <property type="protein sequence ID" value="KIM59571.1"/>
    <property type="molecule type" value="Genomic_DNA"/>
</dbReference>
<dbReference type="HOGENOM" id="CLU_044807_0_0_1"/>
<organism evidence="2 3">
    <name type="scientific">Scleroderma citrinum Foug A</name>
    <dbReference type="NCBI Taxonomy" id="1036808"/>
    <lineage>
        <taxon>Eukaryota</taxon>
        <taxon>Fungi</taxon>
        <taxon>Dikarya</taxon>
        <taxon>Basidiomycota</taxon>
        <taxon>Agaricomycotina</taxon>
        <taxon>Agaricomycetes</taxon>
        <taxon>Agaricomycetidae</taxon>
        <taxon>Boletales</taxon>
        <taxon>Sclerodermatineae</taxon>
        <taxon>Sclerodermataceae</taxon>
        <taxon>Scleroderma</taxon>
    </lineage>
</organism>
<keyword evidence="3" id="KW-1185">Reference proteome</keyword>
<dbReference type="AlphaFoldDB" id="A0A0C3DUE8"/>
<protein>
    <submittedName>
        <fullName evidence="2">Uncharacterized protein</fullName>
    </submittedName>
</protein>
<accession>A0A0C3DUE8</accession>
<feature type="region of interest" description="Disordered" evidence="1">
    <location>
        <begin position="300"/>
        <end position="323"/>
    </location>
</feature>
<sequence>MDTLCVKVYSNNQTGDCFAVGFRQFFGSSWIHAISKEYGMWDLMEYAQEGCDKMLSRMQQYARFMDEAYSEAQAYIMQTHLRQLTLHTCVMWKSQRDSRVKLEVFQDPDFGCMSGEWTVINVEKTDDLNWDWRVLMLYHRKAQDICWLDVDRLCVKFSKAPKEQLGDYGRFMDCEDEFCLNGNIFADLKSLPLKENITPSQHRVSGHWYQRKHDRVLASLSVQAFLELYKPLCLSFPMNDNIKTLLTSLSTRSTNEYLVTRVIQCPTDTRWPGSSTSTTPFCTFVKPFIWRRNAGADSVTEGWSGDETMGNQARVNDMDGMEL</sequence>
<reference evidence="3" key="2">
    <citation type="submission" date="2015-01" db="EMBL/GenBank/DDBJ databases">
        <title>Evolutionary Origins and Diversification of the Mycorrhizal Mutualists.</title>
        <authorList>
            <consortium name="DOE Joint Genome Institute"/>
            <consortium name="Mycorrhizal Genomics Consortium"/>
            <person name="Kohler A."/>
            <person name="Kuo A."/>
            <person name="Nagy L.G."/>
            <person name="Floudas D."/>
            <person name="Copeland A."/>
            <person name="Barry K.W."/>
            <person name="Cichocki N."/>
            <person name="Veneault-Fourrey C."/>
            <person name="LaButti K."/>
            <person name="Lindquist E.A."/>
            <person name="Lipzen A."/>
            <person name="Lundell T."/>
            <person name="Morin E."/>
            <person name="Murat C."/>
            <person name="Riley R."/>
            <person name="Ohm R."/>
            <person name="Sun H."/>
            <person name="Tunlid A."/>
            <person name="Henrissat B."/>
            <person name="Grigoriev I.V."/>
            <person name="Hibbett D.S."/>
            <person name="Martin F."/>
        </authorList>
    </citation>
    <scope>NUCLEOTIDE SEQUENCE [LARGE SCALE GENOMIC DNA]</scope>
    <source>
        <strain evidence="3">Foug A</strain>
    </source>
</reference>
<dbReference type="OrthoDB" id="5122891at2759"/>
<dbReference type="Proteomes" id="UP000053989">
    <property type="component" value="Unassembled WGS sequence"/>
</dbReference>
<proteinExistence type="predicted"/>
<reference evidence="2 3" key="1">
    <citation type="submission" date="2014-04" db="EMBL/GenBank/DDBJ databases">
        <authorList>
            <consortium name="DOE Joint Genome Institute"/>
            <person name="Kuo A."/>
            <person name="Kohler A."/>
            <person name="Nagy L.G."/>
            <person name="Floudas D."/>
            <person name="Copeland A."/>
            <person name="Barry K.W."/>
            <person name="Cichocki N."/>
            <person name="Veneault-Fourrey C."/>
            <person name="LaButti K."/>
            <person name="Lindquist E.A."/>
            <person name="Lipzen A."/>
            <person name="Lundell T."/>
            <person name="Morin E."/>
            <person name="Murat C."/>
            <person name="Sun H."/>
            <person name="Tunlid A."/>
            <person name="Henrissat B."/>
            <person name="Grigoriev I.V."/>
            <person name="Hibbett D.S."/>
            <person name="Martin F."/>
            <person name="Nordberg H.P."/>
            <person name="Cantor M.N."/>
            <person name="Hua S.X."/>
        </authorList>
    </citation>
    <scope>NUCLEOTIDE SEQUENCE [LARGE SCALE GENOMIC DNA]</scope>
    <source>
        <strain evidence="2 3">Foug A</strain>
    </source>
</reference>
<evidence type="ECO:0000313" key="2">
    <source>
        <dbReference type="EMBL" id="KIM59571.1"/>
    </source>
</evidence>
<gene>
    <name evidence="2" type="ORF">SCLCIDRAFT_27265</name>
</gene>
<dbReference type="InParanoid" id="A0A0C3DUE8"/>
<name>A0A0C3DUE8_9AGAM</name>